<gene>
    <name evidence="1" type="ORF">TSUD_376960</name>
</gene>
<keyword evidence="2" id="KW-1185">Reference proteome</keyword>
<reference evidence="2" key="1">
    <citation type="journal article" date="2017" name="Front. Plant Sci.">
        <title>Climate Clever Clovers: New Paradigm to Reduce the Environmental Footprint of Ruminants by Breeding Low Methanogenic Forages Utilizing Haplotype Variation.</title>
        <authorList>
            <person name="Kaur P."/>
            <person name="Appels R."/>
            <person name="Bayer P.E."/>
            <person name="Keeble-Gagnere G."/>
            <person name="Wang J."/>
            <person name="Hirakawa H."/>
            <person name="Shirasawa K."/>
            <person name="Vercoe P."/>
            <person name="Stefanova K."/>
            <person name="Durmic Z."/>
            <person name="Nichols P."/>
            <person name="Revell C."/>
            <person name="Isobe S.N."/>
            <person name="Edwards D."/>
            <person name="Erskine W."/>
        </authorList>
    </citation>
    <scope>NUCLEOTIDE SEQUENCE [LARGE SCALE GENOMIC DNA]</scope>
    <source>
        <strain evidence="2">cv. Daliak</strain>
    </source>
</reference>
<dbReference type="AlphaFoldDB" id="A0A2Z6MI94"/>
<dbReference type="OrthoDB" id="10570375at2759"/>
<dbReference type="EMBL" id="DF973256">
    <property type="protein sequence ID" value="GAU22885.1"/>
    <property type="molecule type" value="Genomic_DNA"/>
</dbReference>
<evidence type="ECO:0000313" key="1">
    <source>
        <dbReference type="EMBL" id="GAU22885.1"/>
    </source>
</evidence>
<organism evidence="1 2">
    <name type="scientific">Trifolium subterraneum</name>
    <name type="common">Subterranean clover</name>
    <dbReference type="NCBI Taxonomy" id="3900"/>
    <lineage>
        <taxon>Eukaryota</taxon>
        <taxon>Viridiplantae</taxon>
        <taxon>Streptophyta</taxon>
        <taxon>Embryophyta</taxon>
        <taxon>Tracheophyta</taxon>
        <taxon>Spermatophyta</taxon>
        <taxon>Magnoliopsida</taxon>
        <taxon>eudicotyledons</taxon>
        <taxon>Gunneridae</taxon>
        <taxon>Pentapetalae</taxon>
        <taxon>rosids</taxon>
        <taxon>fabids</taxon>
        <taxon>Fabales</taxon>
        <taxon>Fabaceae</taxon>
        <taxon>Papilionoideae</taxon>
        <taxon>50 kb inversion clade</taxon>
        <taxon>NPAAA clade</taxon>
        <taxon>Hologalegina</taxon>
        <taxon>IRL clade</taxon>
        <taxon>Trifolieae</taxon>
        <taxon>Trifolium</taxon>
    </lineage>
</organism>
<name>A0A2Z6MI94_TRISU</name>
<evidence type="ECO:0000313" key="2">
    <source>
        <dbReference type="Proteomes" id="UP000242715"/>
    </source>
</evidence>
<accession>A0A2Z6MI94</accession>
<protein>
    <submittedName>
        <fullName evidence="1">Uncharacterized protein</fullName>
    </submittedName>
</protein>
<proteinExistence type="predicted"/>
<dbReference type="Proteomes" id="UP000242715">
    <property type="component" value="Unassembled WGS sequence"/>
</dbReference>
<sequence length="79" mass="9149">MDAVTGARIYFGDMGGIGILDEDFVQMNQNQIKEDAIIVHDLEDEHDEAEMKMNLKMKEIMEKTTKMHIMELMIYDPPT</sequence>